<dbReference type="InterPro" id="IPR000073">
    <property type="entry name" value="AB_hydrolase_1"/>
</dbReference>
<reference evidence="3" key="1">
    <citation type="submission" date="2024-04" db="EMBL/GenBank/DDBJ databases">
        <authorList>
            <person name="Shaw F."/>
            <person name="Minotto A."/>
        </authorList>
    </citation>
    <scope>NUCLEOTIDE SEQUENCE [LARGE SCALE GENOMIC DNA]</scope>
</reference>
<dbReference type="SUPFAM" id="SSF53474">
    <property type="entry name" value="alpha/beta-Hydrolases"/>
    <property type="match status" value="1"/>
</dbReference>
<evidence type="ECO:0000313" key="3">
    <source>
        <dbReference type="Proteomes" id="UP001497453"/>
    </source>
</evidence>
<accession>A0ABP1E8Y8</accession>
<dbReference type="Proteomes" id="UP001497453">
    <property type="component" value="Chromosome 9"/>
</dbReference>
<keyword evidence="3" id="KW-1185">Reference proteome</keyword>
<gene>
    <name evidence="2" type="ORF">GFSPODELE1_LOCUS10558</name>
</gene>
<organism evidence="2 3">
    <name type="scientific">Somion occarium</name>
    <dbReference type="NCBI Taxonomy" id="3059160"/>
    <lineage>
        <taxon>Eukaryota</taxon>
        <taxon>Fungi</taxon>
        <taxon>Dikarya</taxon>
        <taxon>Basidiomycota</taxon>
        <taxon>Agaricomycotina</taxon>
        <taxon>Agaricomycetes</taxon>
        <taxon>Polyporales</taxon>
        <taxon>Cerrenaceae</taxon>
        <taxon>Somion</taxon>
    </lineage>
</organism>
<name>A0ABP1E8Y8_9APHY</name>
<evidence type="ECO:0000259" key="1">
    <source>
        <dbReference type="Pfam" id="PF12697"/>
    </source>
</evidence>
<dbReference type="InterPro" id="IPR029058">
    <property type="entry name" value="AB_hydrolase_fold"/>
</dbReference>
<sequence>MSAIKVIPKFVTLPNGVQLYTERVALTEPADSSETHTIVLIHGMGGSTSIFYPIYASLLSSFPSSTLLAYDQAGHGLSPIDPSKVHGGANPLAIDDIRSDLDALITQEAPTGRLSVIAHSAGTLITSYFLISSSPNVARISHAVFIGGPLSMPAPPEVTTMQLAFCSKVEKEGTSAIAEDVTPALVGKTSMQSRPVAVALVRSLLLGQPKDGYAAAIRAHSAFMKLGPFPFEKFPDALEVLFVGGEEDLFVSPDAMNTLSEKVRNSQVITLPAVGHTPQVEVPSEFVDVVAKFLKERIHSN</sequence>
<proteinExistence type="predicted"/>
<dbReference type="Pfam" id="PF12697">
    <property type="entry name" value="Abhydrolase_6"/>
    <property type="match status" value="1"/>
</dbReference>
<feature type="domain" description="AB hydrolase-1" evidence="1">
    <location>
        <begin position="38"/>
        <end position="288"/>
    </location>
</feature>
<dbReference type="PANTHER" id="PTHR43689:SF8">
    <property type="entry name" value="ALPHA_BETA-HYDROLASES SUPERFAMILY PROTEIN"/>
    <property type="match status" value="1"/>
</dbReference>
<dbReference type="Gene3D" id="3.40.50.1820">
    <property type="entry name" value="alpha/beta hydrolase"/>
    <property type="match status" value="1"/>
</dbReference>
<dbReference type="PANTHER" id="PTHR43689">
    <property type="entry name" value="HYDROLASE"/>
    <property type="match status" value="1"/>
</dbReference>
<evidence type="ECO:0000313" key="2">
    <source>
        <dbReference type="EMBL" id="CAL1716047.1"/>
    </source>
</evidence>
<protein>
    <recommendedName>
        <fullName evidence="1">AB hydrolase-1 domain-containing protein</fullName>
    </recommendedName>
</protein>
<dbReference type="EMBL" id="OZ037952">
    <property type="protein sequence ID" value="CAL1716047.1"/>
    <property type="molecule type" value="Genomic_DNA"/>
</dbReference>